<reference evidence="1 2" key="1">
    <citation type="submission" date="2017-08" db="EMBL/GenBank/DDBJ databases">
        <title>Fine stratification of microbial communities through a metagenomic profile of the photic zone.</title>
        <authorList>
            <person name="Haro-Moreno J.M."/>
            <person name="Lopez-Perez M."/>
            <person name="De La Torre J."/>
            <person name="Picazo A."/>
            <person name="Camacho A."/>
            <person name="Rodriguez-Valera F."/>
        </authorList>
    </citation>
    <scope>NUCLEOTIDE SEQUENCE [LARGE SCALE GENOMIC DNA]</scope>
    <source>
        <strain evidence="1">MED-G28</strain>
    </source>
</reference>
<gene>
    <name evidence="1" type="ORF">CNF02_10330</name>
</gene>
<protein>
    <submittedName>
        <fullName evidence="1">Thiol reductase thioredoxin</fullName>
    </submittedName>
</protein>
<accession>A0A2A5W8T0</accession>
<dbReference type="InterPro" id="IPR036249">
    <property type="entry name" value="Thioredoxin-like_sf"/>
</dbReference>
<evidence type="ECO:0000313" key="1">
    <source>
        <dbReference type="EMBL" id="PDH32870.1"/>
    </source>
</evidence>
<dbReference type="AlphaFoldDB" id="A0A2A5W8T0"/>
<dbReference type="Proteomes" id="UP000219329">
    <property type="component" value="Unassembled WGS sequence"/>
</dbReference>
<dbReference type="SUPFAM" id="SSF52833">
    <property type="entry name" value="Thioredoxin-like"/>
    <property type="match status" value="1"/>
</dbReference>
<evidence type="ECO:0000313" key="2">
    <source>
        <dbReference type="Proteomes" id="UP000219329"/>
    </source>
</evidence>
<name>A0A2A5W8T0_9GAMM</name>
<comment type="caution">
    <text evidence="1">The sequence shown here is derived from an EMBL/GenBank/DDBJ whole genome shotgun (WGS) entry which is preliminary data.</text>
</comment>
<proteinExistence type="predicted"/>
<dbReference type="CDD" id="cd02947">
    <property type="entry name" value="TRX_family"/>
    <property type="match status" value="1"/>
</dbReference>
<organism evidence="1 2">
    <name type="scientific">OM182 bacterium MED-G28</name>
    <dbReference type="NCBI Taxonomy" id="1986256"/>
    <lineage>
        <taxon>Bacteria</taxon>
        <taxon>Pseudomonadati</taxon>
        <taxon>Pseudomonadota</taxon>
        <taxon>Gammaproteobacteria</taxon>
        <taxon>OMG group</taxon>
        <taxon>OM182 clade</taxon>
    </lineage>
</organism>
<dbReference type="EMBL" id="NTJZ01000012">
    <property type="protein sequence ID" value="PDH32870.1"/>
    <property type="molecule type" value="Genomic_DNA"/>
</dbReference>
<sequence>MKNSSTNKLTVVIKKDCPTCLLIEPVLNELVESYRDKISVYVQDDPAFPSSISNKIDDTSLEFSYRNQIEIVPTLISSNSEQEVARTVGWDKSEWQRLTGLSNLGTNLVDFKPGCGSKSQDPGMEEQLAARFDSEMLSARKVELAESEDEIEACFDRGWSDGLPVVPPTSLRVIRMLKGSRRAANEIIGNIPPDNLPCTIEKVAINAVMAGCKPEFFPTVLASVEAALQDRFCMHGLLCTTYFSGPVVVVNGPVIKRIGMNCGVNALGQGNRANATIGRALQLLIRNVGGGLPGGIDRAVMGNPGKYTYCFAEDESDEDWATLAQDRGFDRSDSVVNLFAGEGLQPIVDQQSRQPESLAKNMANSLQSVVNSKLYGLADAILVVCPEHRRVLKQGGWTKADLRQALLENLMTPGADIIRGAQGIAEGMPEKFKNKTLNKFREDGLHITSTGGKAGMFSAIISGWVASGEKGSQLVSQKIQ</sequence>